<protein>
    <submittedName>
        <fullName evidence="2">Uncharacterized protein</fullName>
    </submittedName>
</protein>
<evidence type="ECO:0000313" key="2">
    <source>
        <dbReference type="EMBL" id="KKN31713.1"/>
    </source>
</evidence>
<reference evidence="2" key="1">
    <citation type="journal article" date="2015" name="Nature">
        <title>Complex archaea that bridge the gap between prokaryotes and eukaryotes.</title>
        <authorList>
            <person name="Spang A."/>
            <person name="Saw J.H."/>
            <person name="Jorgensen S.L."/>
            <person name="Zaremba-Niedzwiedzka K."/>
            <person name="Martijn J."/>
            <person name="Lind A.E."/>
            <person name="van Eijk R."/>
            <person name="Schleper C."/>
            <person name="Guy L."/>
            <person name="Ettema T.J."/>
        </authorList>
    </citation>
    <scope>NUCLEOTIDE SEQUENCE</scope>
</reference>
<gene>
    <name evidence="2" type="ORF">LCGC14_0821360</name>
</gene>
<comment type="caution">
    <text evidence="2">The sequence shown here is derived from an EMBL/GenBank/DDBJ whole genome shotgun (WGS) entry which is preliminary data.</text>
</comment>
<name>A0A0F9SR92_9ZZZZ</name>
<dbReference type="EMBL" id="LAZR01002308">
    <property type="protein sequence ID" value="KKN31713.1"/>
    <property type="molecule type" value="Genomic_DNA"/>
</dbReference>
<dbReference type="AlphaFoldDB" id="A0A0F9SR92"/>
<sequence length="107" mass="11349">MTREYTCPPGDSTSCPKCGAPGGPDGVIRVRGIMIEQQYNDRRCNKCGHLWTGGTLDLPLEVPGKPIEQAKGESGTQVPPSSEAAPGPSDYDFGDGWEPDPGSDLPF</sequence>
<organism evidence="2">
    <name type="scientific">marine sediment metagenome</name>
    <dbReference type="NCBI Taxonomy" id="412755"/>
    <lineage>
        <taxon>unclassified sequences</taxon>
        <taxon>metagenomes</taxon>
        <taxon>ecological metagenomes</taxon>
    </lineage>
</organism>
<proteinExistence type="predicted"/>
<evidence type="ECO:0000256" key="1">
    <source>
        <dbReference type="SAM" id="MobiDB-lite"/>
    </source>
</evidence>
<feature type="region of interest" description="Disordered" evidence="1">
    <location>
        <begin position="1"/>
        <end position="23"/>
    </location>
</feature>
<feature type="region of interest" description="Disordered" evidence="1">
    <location>
        <begin position="58"/>
        <end position="107"/>
    </location>
</feature>
<accession>A0A0F9SR92</accession>